<dbReference type="InterPro" id="IPR008266">
    <property type="entry name" value="Tyr_kinase_AS"/>
</dbReference>
<dbReference type="InterPro" id="IPR052101">
    <property type="entry name" value="Plant_StressResp_Kinase"/>
</dbReference>
<dbReference type="PROSITE" id="PS50011">
    <property type="entry name" value="PROTEIN_KINASE_DOM"/>
    <property type="match status" value="1"/>
</dbReference>
<dbReference type="HOGENOM" id="CLU_000288_21_4_1"/>
<feature type="binding site" evidence="6">
    <location>
        <position position="103"/>
    </location>
    <ligand>
        <name>ATP</name>
        <dbReference type="ChEBI" id="CHEBI:30616"/>
    </ligand>
</feature>
<evidence type="ECO:0000256" key="3">
    <source>
        <dbReference type="ARBA" id="ARBA00022741"/>
    </source>
</evidence>
<accession>A0A0E0DFJ5</accession>
<dbReference type="FunFam" id="1.10.510.10:FF:000095">
    <property type="entry name" value="protein STRUBBELIG-RECEPTOR FAMILY 8"/>
    <property type="match status" value="1"/>
</dbReference>
<protein>
    <recommendedName>
        <fullName evidence="7">Protein kinase domain-containing protein</fullName>
    </recommendedName>
</protein>
<dbReference type="Pfam" id="PF07714">
    <property type="entry name" value="PK_Tyr_Ser-Thr"/>
    <property type="match status" value="1"/>
</dbReference>
<keyword evidence="4" id="KW-0418">Kinase</keyword>
<dbReference type="InterPro" id="IPR017441">
    <property type="entry name" value="Protein_kinase_ATP_BS"/>
</dbReference>
<dbReference type="STRING" id="40149.A0A0E0DFJ5"/>
<reference evidence="8" key="2">
    <citation type="submission" date="2018-05" db="EMBL/GenBank/DDBJ databases">
        <title>OmerRS3 (Oryza meridionalis Reference Sequence Version 3).</title>
        <authorList>
            <person name="Zhang J."/>
            <person name="Kudrna D."/>
            <person name="Lee S."/>
            <person name="Talag J."/>
            <person name="Welchert J."/>
            <person name="Wing R.A."/>
        </authorList>
    </citation>
    <scope>NUCLEOTIDE SEQUENCE [LARGE SCALE GENOMIC DNA]</scope>
    <source>
        <strain evidence="8">OR44</strain>
    </source>
</reference>
<dbReference type="PANTHER" id="PTHR47983">
    <property type="entry name" value="PTO-INTERACTING PROTEIN 1-LIKE"/>
    <property type="match status" value="1"/>
</dbReference>
<evidence type="ECO:0000256" key="5">
    <source>
        <dbReference type="ARBA" id="ARBA00022840"/>
    </source>
</evidence>
<dbReference type="eggNOG" id="KOG1187">
    <property type="taxonomic scope" value="Eukaryota"/>
</dbReference>
<keyword evidence="2" id="KW-0808">Transferase</keyword>
<organism evidence="8">
    <name type="scientific">Oryza meridionalis</name>
    <dbReference type="NCBI Taxonomy" id="40149"/>
    <lineage>
        <taxon>Eukaryota</taxon>
        <taxon>Viridiplantae</taxon>
        <taxon>Streptophyta</taxon>
        <taxon>Embryophyta</taxon>
        <taxon>Tracheophyta</taxon>
        <taxon>Spermatophyta</taxon>
        <taxon>Magnoliopsida</taxon>
        <taxon>Liliopsida</taxon>
        <taxon>Poales</taxon>
        <taxon>Poaceae</taxon>
        <taxon>BOP clade</taxon>
        <taxon>Oryzoideae</taxon>
        <taxon>Oryzeae</taxon>
        <taxon>Oryzinae</taxon>
        <taxon>Oryza</taxon>
    </lineage>
</organism>
<evidence type="ECO:0000256" key="2">
    <source>
        <dbReference type="ARBA" id="ARBA00022679"/>
    </source>
</evidence>
<dbReference type="Gene3D" id="1.10.510.10">
    <property type="entry name" value="Transferase(Phosphotransferase) domain 1"/>
    <property type="match status" value="1"/>
</dbReference>
<reference evidence="8" key="1">
    <citation type="submission" date="2015-04" db="UniProtKB">
        <authorList>
            <consortium name="EnsemblPlants"/>
        </authorList>
    </citation>
    <scope>IDENTIFICATION</scope>
</reference>
<keyword evidence="1" id="KW-0597">Phosphoprotein</keyword>
<keyword evidence="3 6" id="KW-0547">Nucleotide-binding</keyword>
<dbReference type="PROSITE" id="PS00107">
    <property type="entry name" value="PROTEIN_KINASE_ATP"/>
    <property type="match status" value="1"/>
</dbReference>
<dbReference type="Gramene" id="OMERI04G14300.1">
    <property type="protein sequence ID" value="OMERI04G14300.1"/>
    <property type="gene ID" value="OMERI04G14300"/>
</dbReference>
<evidence type="ECO:0000313" key="9">
    <source>
        <dbReference type="Proteomes" id="UP000008021"/>
    </source>
</evidence>
<dbReference type="InterPro" id="IPR001245">
    <property type="entry name" value="Ser-Thr/Tyr_kinase_cat_dom"/>
</dbReference>
<dbReference type="InterPro" id="IPR000719">
    <property type="entry name" value="Prot_kinase_dom"/>
</dbReference>
<dbReference type="Gene3D" id="3.30.200.20">
    <property type="entry name" value="Phosphorylase Kinase, domain 1"/>
    <property type="match status" value="1"/>
</dbReference>
<dbReference type="PROSITE" id="PS00109">
    <property type="entry name" value="PROTEIN_KINASE_TYR"/>
    <property type="match status" value="1"/>
</dbReference>
<dbReference type="Proteomes" id="UP000008021">
    <property type="component" value="Chromosome 4"/>
</dbReference>
<name>A0A0E0DFJ5_9ORYZ</name>
<evidence type="ECO:0000256" key="6">
    <source>
        <dbReference type="PROSITE-ProRule" id="PRU10141"/>
    </source>
</evidence>
<dbReference type="AlphaFoldDB" id="A0A0E0DFJ5"/>
<keyword evidence="5 6" id="KW-0067">ATP-binding</keyword>
<evidence type="ECO:0000313" key="8">
    <source>
        <dbReference type="EnsemblPlants" id="OMERI04G14300.1"/>
    </source>
</evidence>
<evidence type="ECO:0000259" key="7">
    <source>
        <dbReference type="PROSITE" id="PS50011"/>
    </source>
</evidence>
<dbReference type="PANTHER" id="PTHR47983:SF32">
    <property type="entry name" value="PROTEIN KINASE DOMAIN-CONTAINING PROTEIN"/>
    <property type="match status" value="1"/>
</dbReference>
<dbReference type="GO" id="GO:0004672">
    <property type="term" value="F:protein kinase activity"/>
    <property type="evidence" value="ECO:0007669"/>
    <property type="project" value="InterPro"/>
</dbReference>
<feature type="domain" description="Protein kinase" evidence="7">
    <location>
        <begin position="74"/>
        <end position="359"/>
    </location>
</feature>
<dbReference type="SUPFAM" id="SSF56112">
    <property type="entry name" value="Protein kinase-like (PK-like)"/>
    <property type="match status" value="1"/>
</dbReference>
<dbReference type="EnsemblPlants" id="OMERI04G14300.2">
    <property type="protein sequence ID" value="OMERI04G14300.2"/>
    <property type="gene ID" value="OMERI04G14300"/>
</dbReference>
<evidence type="ECO:0000256" key="4">
    <source>
        <dbReference type="ARBA" id="ARBA00022777"/>
    </source>
</evidence>
<dbReference type="GO" id="GO:0005524">
    <property type="term" value="F:ATP binding"/>
    <property type="evidence" value="ECO:0007669"/>
    <property type="project" value="UniProtKB-UniRule"/>
</dbReference>
<proteinExistence type="predicted"/>
<sequence>MPAMGLWESVRSLFGEGGNGCLPRIGKKESEDLYSYPVDHDKRKGADRAAAEEVVTVEVPEVPVRELNEITNSFSNENLIGQGSYAKVYRVLMRGARPAVVKKLEKPSKHASNVVFLKQLSVASRLKHENFVRLLGYTISGDLRVLVYEYAAMGTLHDVLHGPRDGQGWGGEAKAVVSWEQRVRIALDAARGLEYLHEKVQPAVTHKDVRSTNVLLFEGFRAKIADYNMFSQAADMARLNRSTHTLGSFGYQAPEYAMTGQMNDKSDVYSFGIVLLELLTGRKPLDRTLPQGQRSLVNWATPILTEDRVQDCIDPNLGDKYPPTGALKLGRIAVQCLQYDPTFRPSMGTVARVINYAVVRDQQGVV</sequence>
<dbReference type="InterPro" id="IPR011009">
    <property type="entry name" value="Kinase-like_dom_sf"/>
</dbReference>
<dbReference type="EnsemblPlants" id="OMERI04G14300.1">
    <property type="protein sequence ID" value="OMERI04G14300.1"/>
    <property type="gene ID" value="OMERI04G14300"/>
</dbReference>
<evidence type="ECO:0000256" key="1">
    <source>
        <dbReference type="ARBA" id="ARBA00022553"/>
    </source>
</evidence>
<dbReference type="Gramene" id="OMERI04G14300.2">
    <property type="protein sequence ID" value="OMERI04G14300.2"/>
    <property type="gene ID" value="OMERI04G14300"/>
</dbReference>
<keyword evidence="9" id="KW-1185">Reference proteome</keyword>